<accession>A0A9X1P5W5</accession>
<keyword evidence="3" id="KW-1185">Reference proteome</keyword>
<name>A0A9X1P5W5_9HYPH</name>
<feature type="compositionally biased region" description="Basic and acidic residues" evidence="1">
    <location>
        <begin position="1"/>
        <end position="45"/>
    </location>
</feature>
<sequence length="95" mass="10259">MPDFDTDSKMMREQQNRDTPEDVTRGDARPEAADSDDASSRERRAAISGGGDGEEQMEAILRQNRQETGASEGSTAKAGHPKKGLVRRGRSLLGG</sequence>
<feature type="compositionally biased region" description="Basic residues" evidence="1">
    <location>
        <begin position="79"/>
        <end position="95"/>
    </location>
</feature>
<proteinExistence type="predicted"/>
<evidence type="ECO:0000313" key="2">
    <source>
        <dbReference type="EMBL" id="MCE7029868.1"/>
    </source>
</evidence>
<evidence type="ECO:0000313" key="3">
    <source>
        <dbReference type="Proteomes" id="UP001139035"/>
    </source>
</evidence>
<gene>
    <name evidence="2" type="ORF">LZD57_17905</name>
</gene>
<dbReference type="Proteomes" id="UP001139035">
    <property type="component" value="Unassembled WGS sequence"/>
</dbReference>
<dbReference type="EMBL" id="JAJUWU010000019">
    <property type="protein sequence ID" value="MCE7029868.1"/>
    <property type="molecule type" value="Genomic_DNA"/>
</dbReference>
<dbReference type="RefSeq" id="WP_233720858.1">
    <property type="nucleotide sequence ID" value="NZ_JAJUWU010000019.1"/>
</dbReference>
<organism evidence="2 3">
    <name type="scientific">Jiella avicenniae</name>
    <dbReference type="NCBI Taxonomy" id="2907202"/>
    <lineage>
        <taxon>Bacteria</taxon>
        <taxon>Pseudomonadati</taxon>
        <taxon>Pseudomonadota</taxon>
        <taxon>Alphaproteobacteria</taxon>
        <taxon>Hyphomicrobiales</taxon>
        <taxon>Aurantimonadaceae</taxon>
        <taxon>Jiella</taxon>
    </lineage>
</organism>
<evidence type="ECO:0000256" key="1">
    <source>
        <dbReference type="SAM" id="MobiDB-lite"/>
    </source>
</evidence>
<dbReference type="AlphaFoldDB" id="A0A9X1P5W5"/>
<reference evidence="2" key="1">
    <citation type="submission" date="2022-01" db="EMBL/GenBank/DDBJ databases">
        <title>Jiella avicenniae sp. nov., a novel endophytic bacterium isolated from bark of Avicennia marina.</title>
        <authorList>
            <person name="Tuo L."/>
        </authorList>
    </citation>
    <scope>NUCLEOTIDE SEQUENCE</scope>
    <source>
        <strain evidence="2">CBK1P-4</strain>
    </source>
</reference>
<protein>
    <submittedName>
        <fullName evidence="2">Uncharacterized protein</fullName>
    </submittedName>
</protein>
<comment type="caution">
    <text evidence="2">The sequence shown here is derived from an EMBL/GenBank/DDBJ whole genome shotgun (WGS) entry which is preliminary data.</text>
</comment>
<feature type="region of interest" description="Disordered" evidence="1">
    <location>
        <begin position="1"/>
        <end position="95"/>
    </location>
</feature>